<feature type="domain" description="Cupin type-2" evidence="1">
    <location>
        <begin position="41"/>
        <end position="102"/>
    </location>
</feature>
<sequence length="130" mass="14514">MKKIDIKQIVTLPAPEKYINGIVWISSLINESSIGCTLSAVTFEPGAITHWHKHPTVQILIAESGIGYVQKRNEVKQLMQPGDLVIIYPGEEHWHGATSQSMFSHLAIQMEKDEGVIISKVTDEEYCSPL</sequence>
<dbReference type="EMBL" id="CP014504">
    <property type="protein sequence ID" value="AMP99661.1"/>
    <property type="molecule type" value="Genomic_DNA"/>
</dbReference>
<dbReference type="CDD" id="cd02233">
    <property type="entry name" value="cupin_HNL-like"/>
    <property type="match status" value="1"/>
</dbReference>
<protein>
    <submittedName>
        <fullName evidence="2">Cupin</fullName>
    </submittedName>
</protein>
<dbReference type="OrthoDB" id="9802489at2"/>
<gene>
    <name evidence="2" type="ORF">AY601_2778</name>
</gene>
<dbReference type="InterPro" id="IPR047263">
    <property type="entry name" value="HNL-like_cupin"/>
</dbReference>
<accession>A0A127VEL6</accession>
<proteinExistence type="predicted"/>
<evidence type="ECO:0000313" key="2">
    <source>
        <dbReference type="EMBL" id="AMP99661.1"/>
    </source>
</evidence>
<dbReference type="Gene3D" id="2.60.120.10">
    <property type="entry name" value="Jelly Rolls"/>
    <property type="match status" value="1"/>
</dbReference>
<dbReference type="Pfam" id="PF07883">
    <property type="entry name" value="Cupin_2"/>
    <property type="match status" value="1"/>
</dbReference>
<dbReference type="PANTHER" id="PTHR43698">
    <property type="entry name" value="RIBD C-TERMINAL DOMAIN CONTAINING PROTEIN"/>
    <property type="match status" value="1"/>
</dbReference>
<evidence type="ECO:0000313" key="3">
    <source>
        <dbReference type="Proteomes" id="UP000071561"/>
    </source>
</evidence>
<dbReference type="PATRIC" id="fig|188932.3.peg.2895"/>
<keyword evidence="3" id="KW-1185">Reference proteome</keyword>
<reference evidence="2 3" key="1">
    <citation type="submission" date="2016-03" db="EMBL/GenBank/DDBJ databases">
        <title>Complete genome sequence of Pedobacter cryoconitis PAMC 27485.</title>
        <authorList>
            <person name="Lee J."/>
            <person name="Kim O.-S."/>
        </authorList>
    </citation>
    <scope>NUCLEOTIDE SEQUENCE [LARGE SCALE GENOMIC DNA]</scope>
    <source>
        <strain evidence="2 3">PAMC 27485</strain>
    </source>
</reference>
<dbReference type="InterPro" id="IPR014710">
    <property type="entry name" value="RmlC-like_jellyroll"/>
</dbReference>
<organism evidence="2 3">
    <name type="scientific">Pedobacter cryoconitis</name>
    <dbReference type="NCBI Taxonomy" id="188932"/>
    <lineage>
        <taxon>Bacteria</taxon>
        <taxon>Pseudomonadati</taxon>
        <taxon>Bacteroidota</taxon>
        <taxon>Sphingobacteriia</taxon>
        <taxon>Sphingobacteriales</taxon>
        <taxon>Sphingobacteriaceae</taxon>
        <taxon>Pedobacter</taxon>
    </lineage>
</organism>
<dbReference type="RefSeq" id="WP_068402017.1">
    <property type="nucleotide sequence ID" value="NZ_CP014504.1"/>
</dbReference>
<dbReference type="Proteomes" id="UP000071561">
    <property type="component" value="Chromosome"/>
</dbReference>
<dbReference type="InterPro" id="IPR013096">
    <property type="entry name" value="Cupin_2"/>
</dbReference>
<name>A0A127VEL6_9SPHI</name>
<dbReference type="SUPFAM" id="SSF51182">
    <property type="entry name" value="RmlC-like cupins"/>
    <property type="match status" value="1"/>
</dbReference>
<dbReference type="PANTHER" id="PTHR43698:SF1">
    <property type="entry name" value="BLL4564 PROTEIN"/>
    <property type="match status" value="1"/>
</dbReference>
<dbReference type="InterPro" id="IPR011051">
    <property type="entry name" value="RmlC_Cupin_sf"/>
</dbReference>
<evidence type="ECO:0000259" key="1">
    <source>
        <dbReference type="Pfam" id="PF07883"/>
    </source>
</evidence>
<dbReference type="AlphaFoldDB" id="A0A127VEL6"/>
<dbReference type="KEGG" id="pcm:AY601_2778"/>